<keyword evidence="7" id="KW-0539">Nucleus</keyword>
<evidence type="ECO:0000313" key="9">
    <source>
        <dbReference type="EMBL" id="CAH1988968.1"/>
    </source>
</evidence>
<organism evidence="9 10">
    <name type="scientific">Acanthoscelides obtectus</name>
    <name type="common">Bean weevil</name>
    <name type="synonym">Bruchus obtectus</name>
    <dbReference type="NCBI Taxonomy" id="200917"/>
    <lineage>
        <taxon>Eukaryota</taxon>
        <taxon>Metazoa</taxon>
        <taxon>Ecdysozoa</taxon>
        <taxon>Arthropoda</taxon>
        <taxon>Hexapoda</taxon>
        <taxon>Insecta</taxon>
        <taxon>Pterygota</taxon>
        <taxon>Neoptera</taxon>
        <taxon>Endopterygota</taxon>
        <taxon>Coleoptera</taxon>
        <taxon>Polyphaga</taxon>
        <taxon>Cucujiformia</taxon>
        <taxon>Chrysomeloidea</taxon>
        <taxon>Chrysomelidae</taxon>
        <taxon>Bruchinae</taxon>
        <taxon>Bruchini</taxon>
        <taxon>Acanthoscelides</taxon>
    </lineage>
</organism>
<dbReference type="EMBL" id="CAKOFQ010007054">
    <property type="protein sequence ID" value="CAH1988968.1"/>
    <property type="molecule type" value="Genomic_DNA"/>
</dbReference>
<dbReference type="InterPro" id="IPR045249">
    <property type="entry name" value="HARBI1-like"/>
</dbReference>
<evidence type="ECO:0000256" key="6">
    <source>
        <dbReference type="ARBA" id="ARBA00022801"/>
    </source>
</evidence>
<proteinExistence type="inferred from homology"/>
<accession>A0A9P0L5T1</accession>
<comment type="subcellular location">
    <subcellularLocation>
        <location evidence="2">Nucleus</location>
    </subcellularLocation>
</comment>
<sequence length="205" mass="23107">MQITGSIDCTHIKIQSPGGDDAEVFRNRKGYFSLNVQTVSDAKLKILNIVCRWPGSTHDSAIFQNSRLCYQFETGVHAAGLLLGDNGYPLKNYLMTPFLSPQTIGQQNYNRAHIATRNTVERQYGVLKRRFPVLATGLRLKLENSINVILACSVLHNICIDKNEDVPPVEVENIENDIQNGQMERNIQNGQNNLSRDILVARHFQ</sequence>
<keyword evidence="5" id="KW-0479">Metal-binding</keyword>
<dbReference type="GO" id="GO:0004518">
    <property type="term" value="F:nuclease activity"/>
    <property type="evidence" value="ECO:0007669"/>
    <property type="project" value="UniProtKB-KW"/>
</dbReference>
<dbReference type="Proteomes" id="UP001152888">
    <property type="component" value="Unassembled WGS sequence"/>
</dbReference>
<evidence type="ECO:0000256" key="4">
    <source>
        <dbReference type="ARBA" id="ARBA00022722"/>
    </source>
</evidence>
<evidence type="ECO:0000313" key="10">
    <source>
        <dbReference type="Proteomes" id="UP001152888"/>
    </source>
</evidence>
<dbReference type="Pfam" id="PF13359">
    <property type="entry name" value="DDE_Tnp_4"/>
    <property type="match status" value="1"/>
</dbReference>
<dbReference type="GO" id="GO:0005634">
    <property type="term" value="C:nucleus"/>
    <property type="evidence" value="ECO:0007669"/>
    <property type="project" value="UniProtKB-SubCell"/>
</dbReference>
<evidence type="ECO:0000259" key="8">
    <source>
        <dbReference type="Pfam" id="PF13359"/>
    </source>
</evidence>
<dbReference type="PANTHER" id="PTHR22930">
    <property type="match status" value="1"/>
</dbReference>
<dbReference type="PANTHER" id="PTHR22930:SF289">
    <property type="entry name" value="DDE TNP4 DOMAIN-CONTAINING PROTEIN-RELATED"/>
    <property type="match status" value="1"/>
</dbReference>
<keyword evidence="6" id="KW-0378">Hydrolase</keyword>
<gene>
    <name evidence="9" type="ORF">ACAOBT_LOCUS18763</name>
</gene>
<comment type="similarity">
    <text evidence="3">Belongs to the HARBI1 family.</text>
</comment>
<keyword evidence="10" id="KW-1185">Reference proteome</keyword>
<dbReference type="AlphaFoldDB" id="A0A9P0L5T1"/>
<dbReference type="GO" id="GO:0046872">
    <property type="term" value="F:metal ion binding"/>
    <property type="evidence" value="ECO:0007669"/>
    <property type="project" value="UniProtKB-KW"/>
</dbReference>
<protein>
    <recommendedName>
        <fullName evidence="8">DDE Tnp4 domain-containing protein</fullName>
    </recommendedName>
</protein>
<dbReference type="GO" id="GO:0016787">
    <property type="term" value="F:hydrolase activity"/>
    <property type="evidence" value="ECO:0007669"/>
    <property type="project" value="UniProtKB-KW"/>
</dbReference>
<feature type="domain" description="DDE Tnp4" evidence="8">
    <location>
        <begin position="7"/>
        <end position="157"/>
    </location>
</feature>
<evidence type="ECO:0000256" key="1">
    <source>
        <dbReference type="ARBA" id="ARBA00001968"/>
    </source>
</evidence>
<comment type="caution">
    <text evidence="9">The sequence shown here is derived from an EMBL/GenBank/DDBJ whole genome shotgun (WGS) entry which is preliminary data.</text>
</comment>
<dbReference type="OrthoDB" id="6757375at2759"/>
<evidence type="ECO:0000256" key="7">
    <source>
        <dbReference type="ARBA" id="ARBA00023242"/>
    </source>
</evidence>
<evidence type="ECO:0000256" key="2">
    <source>
        <dbReference type="ARBA" id="ARBA00004123"/>
    </source>
</evidence>
<keyword evidence="4" id="KW-0540">Nuclease</keyword>
<comment type="cofactor">
    <cofactor evidence="1">
        <name>a divalent metal cation</name>
        <dbReference type="ChEBI" id="CHEBI:60240"/>
    </cofactor>
</comment>
<reference evidence="9" key="1">
    <citation type="submission" date="2022-03" db="EMBL/GenBank/DDBJ databases">
        <authorList>
            <person name="Sayadi A."/>
        </authorList>
    </citation>
    <scope>NUCLEOTIDE SEQUENCE</scope>
</reference>
<dbReference type="InterPro" id="IPR027806">
    <property type="entry name" value="HARBI1_dom"/>
</dbReference>
<evidence type="ECO:0000256" key="3">
    <source>
        <dbReference type="ARBA" id="ARBA00006958"/>
    </source>
</evidence>
<name>A0A9P0L5T1_ACAOB</name>
<evidence type="ECO:0000256" key="5">
    <source>
        <dbReference type="ARBA" id="ARBA00022723"/>
    </source>
</evidence>